<dbReference type="Proteomes" id="UP000215256">
    <property type="component" value="Plasmid unnamed1"/>
</dbReference>
<evidence type="ECO:0000313" key="2">
    <source>
        <dbReference type="Proteomes" id="UP000215256"/>
    </source>
</evidence>
<organism evidence="1 2">
    <name type="scientific">Ochrobactrum quorumnocens</name>
    <dbReference type="NCBI Taxonomy" id="271865"/>
    <lineage>
        <taxon>Bacteria</taxon>
        <taxon>Pseudomonadati</taxon>
        <taxon>Pseudomonadota</taxon>
        <taxon>Alphaproteobacteria</taxon>
        <taxon>Hyphomicrobiales</taxon>
        <taxon>Brucellaceae</taxon>
        <taxon>Brucella/Ochrobactrum group</taxon>
        <taxon>Ochrobactrum</taxon>
    </lineage>
</organism>
<sequence length="47" mass="5362">MLMQSPPHARPRDYFDPDNVDPSTKSALCAWIAFSSQARRTIKIVEN</sequence>
<dbReference type="EMBL" id="CP022605">
    <property type="protein sequence ID" value="ASV87790.1"/>
    <property type="molecule type" value="Genomic_DNA"/>
</dbReference>
<accession>A0A248UML4</accession>
<geneLocation type="plasmid" evidence="1 2">
    <name>unnamed1</name>
</geneLocation>
<protein>
    <submittedName>
        <fullName evidence="1">Uncharacterized protein</fullName>
    </submittedName>
</protein>
<proteinExistence type="predicted"/>
<name>A0A248UML4_9HYPH</name>
<evidence type="ECO:0000313" key="1">
    <source>
        <dbReference type="EMBL" id="ASV87790.1"/>
    </source>
</evidence>
<dbReference type="AlphaFoldDB" id="A0A248UML4"/>
<keyword evidence="1" id="KW-0614">Plasmid</keyword>
<gene>
    <name evidence="1" type="ORF">CES85_3771</name>
</gene>
<reference evidence="1 2" key="1">
    <citation type="submission" date="2017-07" db="EMBL/GenBank/DDBJ databases">
        <title>Phylogenetic study on the rhizospheric bacterium Ochrobactrum sp. A44.</title>
        <authorList>
            <person name="Krzyzanowska D.M."/>
            <person name="Ossowicki A."/>
            <person name="Rajewska M."/>
            <person name="Maciag T."/>
            <person name="Kaczynski Z."/>
            <person name="Czerwicka M."/>
            <person name="Jafra S."/>
        </authorList>
    </citation>
    <scope>NUCLEOTIDE SEQUENCE [LARGE SCALE GENOMIC DNA]</scope>
    <source>
        <strain evidence="1 2">A44</strain>
        <plasmid evidence="1 2">unnamed1</plasmid>
    </source>
</reference>
<dbReference type="KEGG" id="och:CES85_3771"/>